<comment type="caution">
    <text evidence="4">The sequence shown here is derived from an EMBL/GenBank/DDBJ whole genome shotgun (WGS) entry which is preliminary data.</text>
</comment>
<dbReference type="OrthoDB" id="9795390at2"/>
<evidence type="ECO:0000256" key="2">
    <source>
        <dbReference type="SAM" id="Phobius"/>
    </source>
</evidence>
<evidence type="ECO:0000313" key="5">
    <source>
        <dbReference type="Proteomes" id="UP000306196"/>
    </source>
</evidence>
<dbReference type="SUPFAM" id="SSF56112">
    <property type="entry name" value="Protein kinase-like (PK-like)"/>
    <property type="match status" value="1"/>
</dbReference>
<dbReference type="PANTHER" id="PTHR10566:SF113">
    <property type="entry name" value="PROTEIN ACTIVITY OF BC1 COMPLEX KINASE 7, CHLOROPLASTIC"/>
    <property type="match status" value="1"/>
</dbReference>
<keyword evidence="4" id="KW-0418">Kinase</keyword>
<feature type="transmembrane region" description="Helical" evidence="2">
    <location>
        <begin position="519"/>
        <end position="542"/>
    </location>
</feature>
<gene>
    <name evidence="4" type="ORF">FEM03_06620</name>
</gene>
<dbReference type="PANTHER" id="PTHR10566">
    <property type="entry name" value="CHAPERONE-ACTIVITY OF BC1 COMPLEX CABC1 -RELATED"/>
    <property type="match status" value="1"/>
</dbReference>
<dbReference type="InterPro" id="IPR011009">
    <property type="entry name" value="Kinase-like_dom_sf"/>
</dbReference>
<dbReference type="RefSeq" id="WP_138085401.1">
    <property type="nucleotide sequence ID" value="NZ_VAUV01000004.1"/>
</dbReference>
<accession>A0A5R8KHL0</accession>
<evidence type="ECO:0000259" key="3">
    <source>
        <dbReference type="Pfam" id="PF03109"/>
    </source>
</evidence>
<keyword evidence="5" id="KW-1185">Reference proteome</keyword>
<feature type="transmembrane region" description="Helical" evidence="2">
    <location>
        <begin position="494"/>
        <end position="513"/>
    </location>
</feature>
<keyword evidence="2" id="KW-0472">Membrane</keyword>
<keyword evidence="2" id="KW-1133">Transmembrane helix</keyword>
<dbReference type="Proteomes" id="UP000306196">
    <property type="component" value="Unassembled WGS sequence"/>
</dbReference>
<keyword evidence="2" id="KW-0812">Transmembrane</keyword>
<dbReference type="AlphaFoldDB" id="A0A5R8KHL0"/>
<dbReference type="GO" id="GO:0016301">
    <property type="term" value="F:kinase activity"/>
    <property type="evidence" value="ECO:0007669"/>
    <property type="project" value="UniProtKB-KW"/>
</dbReference>
<proteinExistence type="inferred from homology"/>
<keyword evidence="4" id="KW-0808">Transferase</keyword>
<sequence length="552" mass="61379">MTLSLRPSSLKRYRDLIALFYKYGHGDLVQKAPIVDDPLPHAVAPPVPLEADDFAKDLEKLGPTYIKLGQLLSTRADLIPAAYMQALSRLQDSADPVPVENVQDIISVEIGVRLNKAFQEFDPVPFATASLGQVHHAVLRSGQRVVVKVQRPGARELVSDDLEAMTELAEFLDLHTEVGKRYHFSNIVSELRKALLQELDYRLELANLKTMKAALAEFDTIMVPQPIEDYSSGRVLTMEYVSGVKITKMSRLVRLELEGDQLAEDLFRAYLHQILVVGFFHADPHPGNVFLTQDHRIALLDLGMVGRLEGAIQTHLLKLLLAISEGNGERAAETAVKMGTPDEDFDEQQFRNRIAELVMLQKERPLENLEIGKVVMDVQRISADCGLSVPPQLTLLGKTLLNLDLVGRTLSPQFNPNDSIRRNAAKILHDRTKQSLAPANLLSVLLDAKELVEQLPNRLNQFIELVATNKVRIKVDSINENLLTTSFQKIANRITLGLILAAMIVSASLMMRVDTEFRILGYPGVGMILFIFAMIGGIGLAVQIVRSDTSQK</sequence>
<dbReference type="InterPro" id="IPR050154">
    <property type="entry name" value="UbiB_kinase"/>
</dbReference>
<evidence type="ECO:0000256" key="1">
    <source>
        <dbReference type="ARBA" id="ARBA00009670"/>
    </source>
</evidence>
<feature type="domain" description="ABC1 atypical kinase-like" evidence="3">
    <location>
        <begin position="89"/>
        <end position="333"/>
    </location>
</feature>
<dbReference type="Pfam" id="PF03109">
    <property type="entry name" value="ABC1"/>
    <property type="match status" value="1"/>
</dbReference>
<name>A0A5R8KHL0_9BACT</name>
<dbReference type="CDD" id="cd05121">
    <property type="entry name" value="ABC1_ADCK3-like"/>
    <property type="match status" value="1"/>
</dbReference>
<evidence type="ECO:0000313" key="4">
    <source>
        <dbReference type="EMBL" id="TLD71806.1"/>
    </source>
</evidence>
<protein>
    <submittedName>
        <fullName evidence="4">AarF/ABC1/UbiB kinase family protein</fullName>
    </submittedName>
</protein>
<reference evidence="4 5" key="1">
    <citation type="submission" date="2019-05" db="EMBL/GenBank/DDBJ databases">
        <title>Verrucobacter flavum gen. nov., sp. nov. a new member of the family Verrucomicrobiaceae.</title>
        <authorList>
            <person name="Szuroczki S."/>
            <person name="Abbaszade G."/>
            <person name="Szabo A."/>
            <person name="Felfoldi T."/>
            <person name="Schumann P."/>
            <person name="Boka K."/>
            <person name="Keki Z."/>
            <person name="Toumi M."/>
            <person name="Toth E."/>
        </authorList>
    </citation>
    <scope>NUCLEOTIDE SEQUENCE [LARGE SCALE GENOMIC DNA]</scope>
    <source>
        <strain evidence="4 5">MG-N-17</strain>
    </source>
</reference>
<dbReference type="InterPro" id="IPR004147">
    <property type="entry name" value="ABC1_dom"/>
</dbReference>
<comment type="similarity">
    <text evidence="1">Belongs to the protein kinase superfamily. ADCK protein kinase family.</text>
</comment>
<organism evidence="4 5">
    <name type="scientific">Phragmitibacter flavus</name>
    <dbReference type="NCBI Taxonomy" id="2576071"/>
    <lineage>
        <taxon>Bacteria</taxon>
        <taxon>Pseudomonadati</taxon>
        <taxon>Verrucomicrobiota</taxon>
        <taxon>Verrucomicrobiia</taxon>
        <taxon>Verrucomicrobiales</taxon>
        <taxon>Verrucomicrobiaceae</taxon>
        <taxon>Phragmitibacter</taxon>
    </lineage>
</organism>
<dbReference type="EMBL" id="VAUV01000004">
    <property type="protein sequence ID" value="TLD71806.1"/>
    <property type="molecule type" value="Genomic_DNA"/>
</dbReference>